<dbReference type="EMBL" id="JAIWYP010000001">
    <property type="protein sequence ID" value="KAH3876846.1"/>
    <property type="molecule type" value="Genomic_DNA"/>
</dbReference>
<name>A0A9D4MII0_DREPO</name>
<gene>
    <name evidence="1" type="ORF">DPMN_000697</name>
</gene>
<protein>
    <submittedName>
        <fullName evidence="1">Uncharacterized protein</fullName>
    </submittedName>
</protein>
<dbReference type="Proteomes" id="UP000828390">
    <property type="component" value="Unassembled WGS sequence"/>
</dbReference>
<keyword evidence="2" id="KW-1185">Reference proteome</keyword>
<evidence type="ECO:0000313" key="1">
    <source>
        <dbReference type="EMBL" id="KAH3876846.1"/>
    </source>
</evidence>
<reference evidence="1" key="2">
    <citation type="submission" date="2020-11" db="EMBL/GenBank/DDBJ databases">
        <authorList>
            <person name="McCartney M.A."/>
            <person name="Auch B."/>
            <person name="Kono T."/>
            <person name="Mallez S."/>
            <person name="Becker A."/>
            <person name="Gohl D.M."/>
            <person name="Silverstein K.A.T."/>
            <person name="Koren S."/>
            <person name="Bechman K.B."/>
            <person name="Herman A."/>
            <person name="Abrahante J.E."/>
            <person name="Garbe J."/>
        </authorList>
    </citation>
    <scope>NUCLEOTIDE SEQUENCE</scope>
    <source>
        <strain evidence="1">Duluth1</strain>
        <tissue evidence="1">Whole animal</tissue>
    </source>
</reference>
<reference evidence="1" key="1">
    <citation type="journal article" date="2019" name="bioRxiv">
        <title>The Genome of the Zebra Mussel, Dreissena polymorpha: A Resource for Invasive Species Research.</title>
        <authorList>
            <person name="McCartney M.A."/>
            <person name="Auch B."/>
            <person name="Kono T."/>
            <person name="Mallez S."/>
            <person name="Zhang Y."/>
            <person name="Obille A."/>
            <person name="Becker A."/>
            <person name="Abrahante J.E."/>
            <person name="Garbe J."/>
            <person name="Badalamenti J.P."/>
            <person name="Herman A."/>
            <person name="Mangelson H."/>
            <person name="Liachko I."/>
            <person name="Sullivan S."/>
            <person name="Sone E.D."/>
            <person name="Koren S."/>
            <person name="Silverstein K.A.T."/>
            <person name="Beckman K.B."/>
            <person name="Gohl D.M."/>
        </authorList>
    </citation>
    <scope>NUCLEOTIDE SEQUENCE</scope>
    <source>
        <strain evidence="1">Duluth1</strain>
        <tissue evidence="1">Whole animal</tissue>
    </source>
</reference>
<organism evidence="1 2">
    <name type="scientific">Dreissena polymorpha</name>
    <name type="common">Zebra mussel</name>
    <name type="synonym">Mytilus polymorpha</name>
    <dbReference type="NCBI Taxonomy" id="45954"/>
    <lineage>
        <taxon>Eukaryota</taxon>
        <taxon>Metazoa</taxon>
        <taxon>Spiralia</taxon>
        <taxon>Lophotrochozoa</taxon>
        <taxon>Mollusca</taxon>
        <taxon>Bivalvia</taxon>
        <taxon>Autobranchia</taxon>
        <taxon>Heteroconchia</taxon>
        <taxon>Euheterodonta</taxon>
        <taxon>Imparidentia</taxon>
        <taxon>Neoheterodontei</taxon>
        <taxon>Myida</taxon>
        <taxon>Dreissenoidea</taxon>
        <taxon>Dreissenidae</taxon>
        <taxon>Dreissena</taxon>
    </lineage>
</organism>
<accession>A0A9D4MII0</accession>
<dbReference type="InterPro" id="IPR036691">
    <property type="entry name" value="Endo/exonu/phosph_ase_sf"/>
</dbReference>
<dbReference type="AlphaFoldDB" id="A0A9D4MII0"/>
<dbReference type="Gene3D" id="3.60.10.10">
    <property type="entry name" value="Endonuclease/exonuclease/phosphatase"/>
    <property type="match status" value="1"/>
</dbReference>
<sequence length="128" mass="15334">MNTWLIHNNSRKWTWGSYGDRTQQMIDYIKIDQRWCSCINNARIFQSATVPNVQNDHSLVMGNFKIRCNVQNRSLTRRVDVERLRISEVRERDEIELKNLFEALGRCVRLSKRRCSTEGRYQHDKEDS</sequence>
<evidence type="ECO:0000313" key="2">
    <source>
        <dbReference type="Proteomes" id="UP000828390"/>
    </source>
</evidence>
<proteinExistence type="predicted"/>
<comment type="caution">
    <text evidence="1">The sequence shown here is derived from an EMBL/GenBank/DDBJ whole genome shotgun (WGS) entry which is preliminary data.</text>
</comment>